<dbReference type="MEROPS" id="S08.006"/>
<keyword evidence="4 10" id="KW-0732">Signal</keyword>
<evidence type="ECO:0000259" key="12">
    <source>
        <dbReference type="Pfam" id="PF02225"/>
    </source>
</evidence>
<dbReference type="InterPro" id="IPR003137">
    <property type="entry name" value="PA_domain"/>
</dbReference>
<evidence type="ECO:0000256" key="8">
    <source>
        <dbReference type="PIRSR" id="PIRSR615500-1"/>
    </source>
</evidence>
<dbReference type="RefSeq" id="XP_003580309.1">
    <property type="nucleotide sequence ID" value="XM_003580261.2"/>
</dbReference>
<evidence type="ECO:0000256" key="10">
    <source>
        <dbReference type="SAM" id="SignalP"/>
    </source>
</evidence>
<keyword evidence="6 9" id="KW-0720">Serine protease</keyword>
<feature type="chain" id="PRO_5014095661" description="Subtilisin-like protease" evidence="10">
    <location>
        <begin position="23"/>
        <end position="750"/>
    </location>
</feature>
<dbReference type="OMA" id="VQGAFRW"/>
<feature type="domain" description="PA" evidence="12">
    <location>
        <begin position="361"/>
        <end position="447"/>
    </location>
</feature>
<dbReference type="InterPro" id="IPR023827">
    <property type="entry name" value="Peptidase_S8_Asp-AS"/>
</dbReference>
<dbReference type="InterPro" id="IPR010259">
    <property type="entry name" value="S8pro/Inhibitor_I9"/>
</dbReference>
<accession>I1J0I0</accession>
<dbReference type="SUPFAM" id="SSF52743">
    <property type="entry name" value="Subtilisin-like"/>
    <property type="match status" value="1"/>
</dbReference>
<dbReference type="Gene3D" id="3.30.70.80">
    <property type="entry name" value="Peptidase S8 propeptide/proteinase inhibitor I9"/>
    <property type="match status" value="1"/>
</dbReference>
<dbReference type="InterPro" id="IPR037045">
    <property type="entry name" value="S8pro/Inhibitor_I9_sf"/>
</dbReference>
<feature type="active site" description="Charge relay system" evidence="8 9">
    <location>
        <position position="532"/>
    </location>
</feature>
<evidence type="ECO:0000259" key="13">
    <source>
        <dbReference type="Pfam" id="PF05922"/>
    </source>
</evidence>
<reference evidence="15 16" key="1">
    <citation type="journal article" date="2010" name="Nature">
        <title>Genome sequencing and analysis of the model grass Brachypodium distachyon.</title>
        <authorList>
            <consortium name="International Brachypodium Initiative"/>
        </authorList>
    </citation>
    <scope>NUCLEOTIDE SEQUENCE [LARGE SCALE GENOMIC DNA]</scope>
    <source>
        <strain evidence="15 16">Bd21</strain>
    </source>
</reference>
<feature type="active site" description="Charge relay system" evidence="8 9">
    <location>
        <position position="203"/>
    </location>
</feature>
<dbReference type="EMBL" id="CM000884">
    <property type="protein sequence ID" value="KQJ84009.1"/>
    <property type="molecule type" value="Genomic_DNA"/>
</dbReference>
<evidence type="ECO:0000256" key="1">
    <source>
        <dbReference type="ARBA" id="ARBA00004613"/>
    </source>
</evidence>
<dbReference type="Pfam" id="PF17766">
    <property type="entry name" value="fn3_6"/>
    <property type="match status" value="1"/>
</dbReference>
<dbReference type="InterPro" id="IPR034197">
    <property type="entry name" value="Peptidases_S8_3"/>
</dbReference>
<comment type="similarity">
    <text evidence="2 9">Belongs to the peptidase S8 family.</text>
</comment>
<evidence type="ECO:0000259" key="14">
    <source>
        <dbReference type="Pfam" id="PF17766"/>
    </source>
</evidence>
<keyword evidence="3 9" id="KW-0645">Protease</keyword>
<evidence type="ECO:0008006" key="18">
    <source>
        <dbReference type="Google" id="ProtNLM"/>
    </source>
</evidence>
<evidence type="ECO:0000313" key="17">
    <source>
        <dbReference type="Proteomes" id="UP000008810"/>
    </source>
</evidence>
<dbReference type="eggNOG" id="ENOG502QPQR">
    <property type="taxonomic scope" value="Eukaryota"/>
</dbReference>
<evidence type="ECO:0000256" key="6">
    <source>
        <dbReference type="ARBA" id="ARBA00022825"/>
    </source>
</evidence>
<evidence type="ECO:0000313" key="15">
    <source>
        <dbReference type="EMBL" id="KQJ84009.1"/>
    </source>
</evidence>
<dbReference type="CDD" id="cd04852">
    <property type="entry name" value="Peptidases_S8_3"/>
    <property type="match status" value="1"/>
</dbReference>
<reference evidence="16" key="3">
    <citation type="submission" date="2018-08" db="UniProtKB">
        <authorList>
            <consortium name="EnsemblPlants"/>
        </authorList>
    </citation>
    <scope>IDENTIFICATION</scope>
    <source>
        <strain evidence="16">cv. Bd21</strain>
    </source>
</reference>
<feature type="domain" description="Inhibitor I9" evidence="13">
    <location>
        <begin position="34"/>
        <end position="107"/>
    </location>
</feature>
<dbReference type="GeneID" id="100843525"/>
<feature type="domain" description="Peptidase S8/S53" evidence="11">
    <location>
        <begin position="130"/>
        <end position="573"/>
    </location>
</feature>
<feature type="active site" description="Charge relay system" evidence="8 9">
    <location>
        <position position="139"/>
    </location>
</feature>
<dbReference type="InterPro" id="IPR000209">
    <property type="entry name" value="Peptidase_S8/S53_dom"/>
</dbReference>
<evidence type="ECO:0000313" key="16">
    <source>
        <dbReference type="EnsemblPlants" id="KQJ84009"/>
    </source>
</evidence>
<evidence type="ECO:0000256" key="3">
    <source>
        <dbReference type="ARBA" id="ARBA00022670"/>
    </source>
</evidence>
<dbReference type="Gene3D" id="2.60.40.2310">
    <property type="match status" value="1"/>
</dbReference>
<dbReference type="OrthoDB" id="206201at2759"/>
<dbReference type="PROSITE" id="PS51892">
    <property type="entry name" value="SUBTILASE"/>
    <property type="match status" value="1"/>
</dbReference>
<gene>
    <name evidence="16" type="primary">LOC100843525</name>
    <name evidence="15" type="ORF">BRADI_5g18130v3</name>
</gene>
<dbReference type="FunFam" id="3.40.50.200:FF:000006">
    <property type="entry name" value="Subtilisin-like protease SBT1.5"/>
    <property type="match status" value="1"/>
</dbReference>
<keyword evidence="5 9" id="KW-0378">Hydrolase</keyword>
<dbReference type="InterPro" id="IPR041469">
    <property type="entry name" value="Subtilisin-like_FN3"/>
</dbReference>
<dbReference type="InterPro" id="IPR045051">
    <property type="entry name" value="SBT"/>
</dbReference>
<dbReference type="Pfam" id="PF05922">
    <property type="entry name" value="Inhibitor_I9"/>
    <property type="match status" value="1"/>
</dbReference>
<keyword evidence="7" id="KW-0325">Glycoprotein</keyword>
<dbReference type="HOGENOM" id="CLU_000625_4_6_1"/>
<dbReference type="InterPro" id="IPR015500">
    <property type="entry name" value="Peptidase_S8_subtilisin-rel"/>
</dbReference>
<dbReference type="GO" id="GO:0006508">
    <property type="term" value="P:proteolysis"/>
    <property type="evidence" value="ECO:0007669"/>
    <property type="project" value="UniProtKB-KW"/>
</dbReference>
<organism evidence="16">
    <name type="scientific">Brachypodium distachyon</name>
    <name type="common">Purple false brome</name>
    <name type="synonym">Trachynia distachya</name>
    <dbReference type="NCBI Taxonomy" id="15368"/>
    <lineage>
        <taxon>Eukaryota</taxon>
        <taxon>Viridiplantae</taxon>
        <taxon>Streptophyta</taxon>
        <taxon>Embryophyta</taxon>
        <taxon>Tracheophyta</taxon>
        <taxon>Spermatophyta</taxon>
        <taxon>Magnoliopsida</taxon>
        <taxon>Liliopsida</taxon>
        <taxon>Poales</taxon>
        <taxon>Poaceae</taxon>
        <taxon>BOP clade</taxon>
        <taxon>Pooideae</taxon>
        <taxon>Stipodae</taxon>
        <taxon>Brachypodieae</taxon>
        <taxon>Brachypodium</taxon>
    </lineage>
</organism>
<protein>
    <recommendedName>
        <fullName evidence="18">Subtilisin-like protease</fullName>
    </recommendedName>
</protein>
<dbReference type="PRINTS" id="PR00723">
    <property type="entry name" value="SUBTILISIN"/>
</dbReference>
<dbReference type="Gene3D" id="3.50.30.30">
    <property type="match status" value="1"/>
</dbReference>
<dbReference type="PANTHER" id="PTHR10795">
    <property type="entry name" value="PROPROTEIN CONVERTASE SUBTILISIN/KEXIN"/>
    <property type="match status" value="1"/>
</dbReference>
<dbReference type="CDD" id="cd02120">
    <property type="entry name" value="PA_subtilisin_like"/>
    <property type="match status" value="1"/>
</dbReference>
<dbReference type="KEGG" id="bdi:100843525"/>
<evidence type="ECO:0000259" key="11">
    <source>
        <dbReference type="Pfam" id="PF00082"/>
    </source>
</evidence>
<feature type="signal peptide" evidence="10">
    <location>
        <begin position="1"/>
        <end position="22"/>
    </location>
</feature>
<evidence type="ECO:0000256" key="9">
    <source>
        <dbReference type="PROSITE-ProRule" id="PRU01240"/>
    </source>
</evidence>
<dbReference type="FunCoup" id="I1J0I0">
    <property type="interactions" value="2"/>
</dbReference>
<feature type="domain" description="Subtilisin-like protease fibronectin type-III" evidence="14">
    <location>
        <begin position="646"/>
        <end position="747"/>
    </location>
</feature>
<sequence>MESSRSLVLLSLLPSLLLVAIATEPSAGGELLSTFIVHVQPQENHEFGTADDRTAWYQSFLPDNGRLLHAYHHVVTGFAARLTRQELAAISAMPGFLSAVPDSTYTVQTTHSPEFLGLNVEAQQNQPGLGAGVIVGVIDTGIFPDHPSFSDHGMPPPPAKWKGRCDFNGTTCNNKLIGARNFVAALNNGTSGVPVPPVDLVGHGTHTSSTAAGAVVPGANVLGQAMGSASGMATRAHLAMYKVCYTNRCSDSDMLAGVDTAVADGCDVISISLAGPALPFHQDPVLVATFGAVEKGVFVSMAAGNSGPVESSLLNEAPWILTVAASTVDRSIRSTVQLGNGVSFHGESLYQPHDSPALFSPLVHAAASGKPLAEFCGNGTLDGFDVKGKMVLCESGGNISATLKGRVVQSAGGAGMILKNQFLQGYSTFADAHVLPASHVGYTASTAIESYINSTANPVARISFPGTILGTSPAPSIVFFSSRGPSRQHTGILKPDIAGPGVNVLAAWPFQVGPPSTPVLPGPTFNIISGTSMSTPHLSGIAAVIKSKHSDWSPAAIKSAIMTTAEITDRSGNPILNEQRAPANLFATGAGHVNPTKAVDPGLVYDITPADYISHLCGMYKSQEVSVIARKPVNCSAIVAIDGNHLNYPSIAVAFPPSSRNSSGAEVVVKRKVRNVGEVPSVYYSAVDMPDNAVSIDVFPCKLTFTKPNQEIDFEVVVWPGQSGSKVVQGALRWVSEMHTVRSPISVTFA</sequence>
<dbReference type="PROSITE" id="PS00136">
    <property type="entry name" value="SUBTILASE_ASP"/>
    <property type="match status" value="1"/>
</dbReference>
<name>I1J0I0_BRADI</name>
<evidence type="ECO:0000256" key="4">
    <source>
        <dbReference type="ARBA" id="ARBA00022729"/>
    </source>
</evidence>
<proteinExistence type="inferred from homology"/>
<dbReference type="FunFam" id="3.50.30.30:FF:000005">
    <property type="entry name" value="subtilisin-like protease SBT1.5"/>
    <property type="match status" value="1"/>
</dbReference>
<dbReference type="Gramene" id="KQJ84009">
    <property type="protein sequence ID" value="KQJ84009"/>
    <property type="gene ID" value="BRADI_5g18130v3"/>
</dbReference>
<evidence type="ECO:0000256" key="7">
    <source>
        <dbReference type="ARBA" id="ARBA00023180"/>
    </source>
</evidence>
<dbReference type="GO" id="GO:0005576">
    <property type="term" value="C:extracellular region"/>
    <property type="evidence" value="ECO:0000318"/>
    <property type="project" value="GO_Central"/>
</dbReference>
<dbReference type="Pfam" id="PF02225">
    <property type="entry name" value="PA"/>
    <property type="match status" value="1"/>
</dbReference>
<keyword evidence="17" id="KW-1185">Reference proteome</keyword>
<dbReference type="InterPro" id="IPR036852">
    <property type="entry name" value="Peptidase_S8/S53_dom_sf"/>
</dbReference>
<evidence type="ECO:0000256" key="2">
    <source>
        <dbReference type="ARBA" id="ARBA00011073"/>
    </source>
</evidence>
<comment type="subcellular location">
    <subcellularLocation>
        <location evidence="1">Secreted</location>
    </subcellularLocation>
</comment>
<dbReference type="Proteomes" id="UP000008810">
    <property type="component" value="Chromosome 5"/>
</dbReference>
<dbReference type="EnsemblPlants" id="KQJ84009">
    <property type="protein sequence ID" value="KQJ84009"/>
    <property type="gene ID" value="BRADI_5g18130v3"/>
</dbReference>
<reference evidence="15" key="2">
    <citation type="submission" date="2017-06" db="EMBL/GenBank/DDBJ databases">
        <title>WGS assembly of Brachypodium distachyon.</title>
        <authorList>
            <consortium name="The International Brachypodium Initiative"/>
            <person name="Lucas S."/>
            <person name="Harmon-Smith M."/>
            <person name="Lail K."/>
            <person name="Tice H."/>
            <person name="Grimwood J."/>
            <person name="Bruce D."/>
            <person name="Barry K."/>
            <person name="Shu S."/>
            <person name="Lindquist E."/>
            <person name="Wang M."/>
            <person name="Pitluck S."/>
            <person name="Vogel J.P."/>
            <person name="Garvin D.F."/>
            <person name="Mockler T.C."/>
            <person name="Schmutz J."/>
            <person name="Rokhsar D."/>
            <person name="Bevan M.W."/>
        </authorList>
    </citation>
    <scope>NUCLEOTIDE SEQUENCE</scope>
    <source>
        <strain evidence="15">Bd21</strain>
    </source>
</reference>
<dbReference type="Pfam" id="PF00082">
    <property type="entry name" value="Peptidase_S8"/>
    <property type="match status" value="1"/>
</dbReference>
<evidence type="ECO:0000256" key="5">
    <source>
        <dbReference type="ARBA" id="ARBA00022801"/>
    </source>
</evidence>
<dbReference type="GO" id="GO:0004252">
    <property type="term" value="F:serine-type endopeptidase activity"/>
    <property type="evidence" value="ECO:0000318"/>
    <property type="project" value="GO_Central"/>
</dbReference>
<dbReference type="Gene3D" id="3.40.50.200">
    <property type="entry name" value="Peptidase S8/S53 domain"/>
    <property type="match status" value="1"/>
</dbReference>
<dbReference type="AlphaFoldDB" id="I1J0I0"/>